<evidence type="ECO:0000256" key="13">
    <source>
        <dbReference type="ARBA" id="ARBA00049467"/>
    </source>
</evidence>
<dbReference type="EC" id="1.3.1.88" evidence="9"/>
<dbReference type="Gene3D" id="3.20.20.70">
    <property type="entry name" value="Aldolase class I"/>
    <property type="match status" value="1"/>
</dbReference>
<evidence type="ECO:0000256" key="14">
    <source>
        <dbReference type="SAM" id="MobiDB-lite"/>
    </source>
</evidence>
<keyword evidence="4" id="KW-0819">tRNA processing</keyword>
<dbReference type="Proteomes" id="UP000887574">
    <property type="component" value="Unplaced"/>
</dbReference>
<comment type="catalytic activity">
    <reaction evidence="12">
        <text>5,6-dihydrouridine(16) in tRNA + NAD(+) = uridine(16) in tRNA + NADH + H(+)</text>
        <dbReference type="Rhea" id="RHEA:53380"/>
        <dbReference type="Rhea" id="RHEA-COMP:13543"/>
        <dbReference type="Rhea" id="RHEA-COMP:13544"/>
        <dbReference type="ChEBI" id="CHEBI:15378"/>
        <dbReference type="ChEBI" id="CHEBI:57540"/>
        <dbReference type="ChEBI" id="CHEBI:57945"/>
        <dbReference type="ChEBI" id="CHEBI:65315"/>
        <dbReference type="ChEBI" id="CHEBI:74443"/>
        <dbReference type="EC" id="1.3.1.88"/>
    </reaction>
    <physiologicalReaction direction="right-to-left" evidence="12">
        <dbReference type="Rhea" id="RHEA:53382"/>
    </physiologicalReaction>
</comment>
<evidence type="ECO:0000256" key="11">
    <source>
        <dbReference type="ARBA" id="ARBA00047652"/>
    </source>
</evidence>
<evidence type="ECO:0000256" key="8">
    <source>
        <dbReference type="ARBA" id="ARBA00038313"/>
    </source>
</evidence>
<evidence type="ECO:0000259" key="15">
    <source>
        <dbReference type="Pfam" id="PF01207"/>
    </source>
</evidence>
<sequence>METEQHDKGVEKQENEPAASASSPMADQNVEEIQIVSKKIRLLPELPEFDPDFYEWKKDFWRNQMKHIKNVVAPMVDQSELAFRMFLRRHGADLCYTPMIHAHLFVNDFTYRKTAFSTTQKDRPLIVQFCANDPDVLLDACRLVEGYCDGVDLNLGCPQLIAKRGRYGAYLQESPELISSMVAKVFKHCRLPLSAKIRVLDTVEQTIEYAKMIQDSGASMIAVHGRVRHQRGLADWTIIQKVKEALNIPVIANGNIQMVGDAERCLQATGVDAVMSAEGLLANPMLFDGQHVNSCHVASEYLEYADKYKAGVSAIRAHIFRICHYRLLKYNDLREKNSYIFTLDEFRALLLELEMRTQADIEQQGMEDSELVEMTPSWFCKPYVRPHVSTDDQPAVEKTFRTQRNAELQKLSEELGISKRQLRRRERRQLESKKKINCKLTYPRCERCKQPASPNCLNRMCRKCCKWVCLRNVVNCQTHNLDHQTLLAKKKMYASGLGVTVEELLHSETTEDERIIGLKHVKREKNLKTDLMRSPAELNGQDKKESQLSNVMITHSNR</sequence>
<evidence type="ECO:0000256" key="5">
    <source>
        <dbReference type="ARBA" id="ARBA00022857"/>
    </source>
</evidence>
<dbReference type="InterPro" id="IPR035587">
    <property type="entry name" value="DUS-like_FMN-bd"/>
</dbReference>
<dbReference type="InterPro" id="IPR018517">
    <property type="entry name" value="tRNA_hU_synthase_CS"/>
</dbReference>
<dbReference type="GO" id="GO:0017150">
    <property type="term" value="F:tRNA dihydrouridine synthase activity"/>
    <property type="evidence" value="ECO:0007669"/>
    <property type="project" value="InterPro"/>
</dbReference>
<comment type="similarity">
    <text evidence="8">Belongs to the Dus family. Dus1 subfamily.</text>
</comment>
<name>A0A915DY06_9BILA</name>
<dbReference type="PROSITE" id="PS01136">
    <property type="entry name" value="UPF0034"/>
    <property type="match status" value="1"/>
</dbReference>
<protein>
    <recommendedName>
        <fullName evidence="9">tRNA-dihydrouridine(16/17) synthase [NAD(P)(+)]</fullName>
        <ecNumber evidence="9">1.3.1.88</ecNumber>
    </recommendedName>
</protein>
<comment type="catalytic activity">
    <reaction evidence="13">
        <text>5,6-dihydrouridine(17) in tRNA + NADP(+) = uridine(17) in tRNA + NADPH + H(+)</text>
        <dbReference type="Rhea" id="RHEA:53368"/>
        <dbReference type="Rhea" id="RHEA-COMP:13541"/>
        <dbReference type="Rhea" id="RHEA-COMP:13542"/>
        <dbReference type="ChEBI" id="CHEBI:15378"/>
        <dbReference type="ChEBI" id="CHEBI:57783"/>
        <dbReference type="ChEBI" id="CHEBI:58349"/>
        <dbReference type="ChEBI" id="CHEBI:65315"/>
        <dbReference type="ChEBI" id="CHEBI:74443"/>
        <dbReference type="EC" id="1.3.1.88"/>
    </reaction>
    <physiologicalReaction direction="right-to-left" evidence="13">
        <dbReference type="Rhea" id="RHEA:53370"/>
    </physiologicalReaction>
</comment>
<dbReference type="AlphaFoldDB" id="A0A915DY06"/>
<dbReference type="GO" id="GO:0050660">
    <property type="term" value="F:flavin adenine dinucleotide binding"/>
    <property type="evidence" value="ECO:0007669"/>
    <property type="project" value="InterPro"/>
</dbReference>
<keyword evidence="5" id="KW-0521">NADP</keyword>
<comment type="catalytic activity">
    <reaction evidence="10">
        <text>5,6-dihydrouridine(17) in tRNA + NAD(+) = uridine(17) in tRNA + NADH + H(+)</text>
        <dbReference type="Rhea" id="RHEA:53372"/>
        <dbReference type="Rhea" id="RHEA-COMP:13541"/>
        <dbReference type="Rhea" id="RHEA-COMP:13542"/>
        <dbReference type="ChEBI" id="CHEBI:15378"/>
        <dbReference type="ChEBI" id="CHEBI:57540"/>
        <dbReference type="ChEBI" id="CHEBI:57945"/>
        <dbReference type="ChEBI" id="CHEBI:65315"/>
        <dbReference type="ChEBI" id="CHEBI:74443"/>
        <dbReference type="EC" id="1.3.1.88"/>
    </reaction>
    <physiologicalReaction direction="right-to-left" evidence="10">
        <dbReference type="Rhea" id="RHEA:53374"/>
    </physiologicalReaction>
</comment>
<evidence type="ECO:0000256" key="7">
    <source>
        <dbReference type="ARBA" id="ARBA00023027"/>
    </source>
</evidence>
<keyword evidence="7" id="KW-0520">NAD</keyword>
<evidence type="ECO:0000256" key="1">
    <source>
        <dbReference type="ARBA" id="ARBA00001917"/>
    </source>
</evidence>
<keyword evidence="6" id="KW-0560">Oxidoreductase</keyword>
<evidence type="ECO:0000313" key="17">
    <source>
        <dbReference type="WBParaSite" id="jg23921"/>
    </source>
</evidence>
<dbReference type="InterPro" id="IPR013785">
    <property type="entry name" value="Aldolase_TIM"/>
</dbReference>
<proteinExistence type="inferred from homology"/>
<dbReference type="SUPFAM" id="SSF51395">
    <property type="entry name" value="FMN-linked oxidoreductases"/>
    <property type="match status" value="1"/>
</dbReference>
<evidence type="ECO:0000256" key="6">
    <source>
        <dbReference type="ARBA" id="ARBA00023002"/>
    </source>
</evidence>
<reference evidence="17" key="1">
    <citation type="submission" date="2022-11" db="UniProtKB">
        <authorList>
            <consortium name="WormBaseParasite"/>
        </authorList>
    </citation>
    <scope>IDENTIFICATION</scope>
</reference>
<comment type="catalytic activity">
    <reaction evidence="11">
        <text>5,6-dihydrouridine(16) in tRNA + NADP(+) = uridine(16) in tRNA + NADPH + H(+)</text>
        <dbReference type="Rhea" id="RHEA:53376"/>
        <dbReference type="Rhea" id="RHEA-COMP:13543"/>
        <dbReference type="Rhea" id="RHEA-COMP:13544"/>
        <dbReference type="ChEBI" id="CHEBI:15378"/>
        <dbReference type="ChEBI" id="CHEBI:57783"/>
        <dbReference type="ChEBI" id="CHEBI:58349"/>
        <dbReference type="ChEBI" id="CHEBI:65315"/>
        <dbReference type="ChEBI" id="CHEBI:74443"/>
        <dbReference type="EC" id="1.3.1.88"/>
    </reaction>
    <physiologicalReaction direction="right-to-left" evidence="11">
        <dbReference type="Rhea" id="RHEA:53378"/>
    </physiologicalReaction>
</comment>
<evidence type="ECO:0000256" key="3">
    <source>
        <dbReference type="ARBA" id="ARBA00022643"/>
    </source>
</evidence>
<comment type="cofactor">
    <cofactor evidence="1">
        <name>FMN</name>
        <dbReference type="ChEBI" id="CHEBI:58210"/>
    </cofactor>
</comment>
<dbReference type="Pfam" id="PF01207">
    <property type="entry name" value="Dus"/>
    <property type="match status" value="1"/>
</dbReference>
<dbReference type="CDD" id="cd02801">
    <property type="entry name" value="DUS_like_FMN"/>
    <property type="match status" value="1"/>
</dbReference>
<keyword evidence="3" id="KW-0288">FMN</keyword>
<keyword evidence="2" id="KW-0285">Flavoprotein</keyword>
<feature type="domain" description="DUS-like FMN-binding" evidence="15">
    <location>
        <begin position="72"/>
        <end position="321"/>
    </location>
</feature>
<evidence type="ECO:0000256" key="12">
    <source>
        <dbReference type="ARBA" id="ARBA00048934"/>
    </source>
</evidence>
<evidence type="ECO:0000256" key="4">
    <source>
        <dbReference type="ARBA" id="ARBA00022694"/>
    </source>
</evidence>
<keyword evidence="16" id="KW-1185">Reference proteome</keyword>
<dbReference type="PANTHER" id="PTHR11082:SF5">
    <property type="entry name" value="TRNA-DIHYDROURIDINE(16_17) SYNTHASE [NAD(P)(+)]-LIKE"/>
    <property type="match status" value="1"/>
</dbReference>
<feature type="region of interest" description="Disordered" evidence="14">
    <location>
        <begin position="1"/>
        <end position="28"/>
    </location>
</feature>
<dbReference type="PANTHER" id="PTHR11082">
    <property type="entry name" value="TRNA-DIHYDROURIDINE SYNTHASE"/>
    <property type="match status" value="1"/>
</dbReference>
<accession>A0A915DY06</accession>
<dbReference type="WBParaSite" id="jg23921">
    <property type="protein sequence ID" value="jg23921"/>
    <property type="gene ID" value="jg23921"/>
</dbReference>
<feature type="region of interest" description="Disordered" evidence="14">
    <location>
        <begin position="534"/>
        <end position="558"/>
    </location>
</feature>
<organism evidence="16 17">
    <name type="scientific">Ditylenchus dipsaci</name>
    <dbReference type="NCBI Taxonomy" id="166011"/>
    <lineage>
        <taxon>Eukaryota</taxon>
        <taxon>Metazoa</taxon>
        <taxon>Ecdysozoa</taxon>
        <taxon>Nematoda</taxon>
        <taxon>Chromadorea</taxon>
        <taxon>Rhabditida</taxon>
        <taxon>Tylenchina</taxon>
        <taxon>Tylenchomorpha</taxon>
        <taxon>Sphaerularioidea</taxon>
        <taxon>Anguinidae</taxon>
        <taxon>Anguininae</taxon>
        <taxon>Ditylenchus</taxon>
    </lineage>
</organism>
<evidence type="ECO:0000256" key="10">
    <source>
        <dbReference type="ARBA" id="ARBA00047287"/>
    </source>
</evidence>
<evidence type="ECO:0000256" key="9">
    <source>
        <dbReference type="ARBA" id="ARBA00038890"/>
    </source>
</evidence>
<evidence type="ECO:0000313" key="16">
    <source>
        <dbReference type="Proteomes" id="UP000887574"/>
    </source>
</evidence>
<evidence type="ECO:0000256" key="2">
    <source>
        <dbReference type="ARBA" id="ARBA00022630"/>
    </source>
</evidence>
<feature type="compositionally biased region" description="Polar residues" evidence="14">
    <location>
        <begin position="547"/>
        <end position="558"/>
    </location>
</feature>
<feature type="compositionally biased region" description="Basic and acidic residues" evidence="14">
    <location>
        <begin position="1"/>
        <end position="15"/>
    </location>
</feature>